<evidence type="ECO:0000313" key="1">
    <source>
        <dbReference type="EMBL" id="GCE44821.1"/>
    </source>
</evidence>
<comment type="caution">
    <text evidence="1">The sequence shown here is derived from an EMBL/GenBank/DDBJ whole genome shotgun (WGS) entry which is preliminary data.</text>
</comment>
<accession>A0A402CMM7</accession>
<dbReference type="EMBL" id="BHYM01000110">
    <property type="protein sequence ID" value="GCE44821.1"/>
    <property type="molecule type" value="Genomic_DNA"/>
</dbReference>
<gene>
    <name evidence="1" type="ORF">Rhow_000447</name>
</gene>
<organism evidence="1 2">
    <name type="scientific">Rhodococcus wratislaviensis</name>
    <name type="common">Tsukamurella wratislaviensis</name>
    <dbReference type="NCBI Taxonomy" id="44752"/>
    <lineage>
        <taxon>Bacteria</taxon>
        <taxon>Bacillati</taxon>
        <taxon>Actinomycetota</taxon>
        <taxon>Actinomycetes</taxon>
        <taxon>Mycobacteriales</taxon>
        <taxon>Nocardiaceae</taxon>
        <taxon>Rhodococcus</taxon>
    </lineage>
</organism>
<protein>
    <submittedName>
        <fullName evidence="1">Uncharacterized protein</fullName>
    </submittedName>
</protein>
<evidence type="ECO:0000313" key="2">
    <source>
        <dbReference type="Proteomes" id="UP000287519"/>
    </source>
</evidence>
<dbReference type="Proteomes" id="UP000287519">
    <property type="component" value="Unassembled WGS sequence"/>
</dbReference>
<sequence length="38" mass="4222">MSDGEEAMCDTVEEFLLIRCEQSGDLGFANSPQSLLER</sequence>
<dbReference type="AlphaFoldDB" id="A0A402CMM7"/>
<name>A0A402CMM7_RHOWR</name>
<keyword evidence="2" id="KW-1185">Reference proteome</keyword>
<proteinExistence type="predicted"/>
<reference evidence="1 2" key="1">
    <citation type="submission" date="2018-11" db="EMBL/GenBank/DDBJ databases">
        <title>Microbial catabolism of amino acid.</title>
        <authorList>
            <person name="Hibi M."/>
            <person name="Ogawa J."/>
        </authorList>
    </citation>
    <scope>NUCLEOTIDE SEQUENCE [LARGE SCALE GENOMIC DNA]</scope>
    <source>
        <strain evidence="1 2">C31-06</strain>
    </source>
</reference>